<keyword evidence="3" id="KW-1185">Reference proteome</keyword>
<dbReference type="RefSeq" id="WP_015707764.1">
    <property type="nucleotide sequence ID" value="NC_015578.1"/>
</dbReference>
<dbReference type="PANTHER" id="PTHR30354:SF11">
    <property type="entry name" value="PERMEASE"/>
    <property type="match status" value="1"/>
</dbReference>
<dbReference type="KEGG" id="tpi:TREPR_2443"/>
<dbReference type="EMBL" id="CP001843">
    <property type="protein sequence ID" value="AEF85236.1"/>
    <property type="molecule type" value="Genomic_DNA"/>
</dbReference>
<evidence type="ECO:0000313" key="3">
    <source>
        <dbReference type="Proteomes" id="UP000009223"/>
    </source>
</evidence>
<organism evidence="2 3">
    <name type="scientific">Treponema primitia (strain ATCC BAA-887 / DSM 12427 / ZAS-2)</name>
    <dbReference type="NCBI Taxonomy" id="545694"/>
    <lineage>
        <taxon>Bacteria</taxon>
        <taxon>Pseudomonadati</taxon>
        <taxon>Spirochaetota</taxon>
        <taxon>Spirochaetia</taxon>
        <taxon>Spirochaetales</taxon>
        <taxon>Treponemataceae</taxon>
        <taxon>Treponema</taxon>
    </lineage>
</organism>
<dbReference type="PANTHER" id="PTHR30354">
    <property type="entry name" value="GNT FAMILY GLUCONATE TRANSPORTER"/>
    <property type="match status" value="1"/>
</dbReference>
<feature type="transmembrane region" description="Helical" evidence="1">
    <location>
        <begin position="5"/>
        <end position="22"/>
    </location>
</feature>
<keyword evidence="1" id="KW-0812">Transmembrane</keyword>
<feature type="transmembrane region" description="Helical" evidence="1">
    <location>
        <begin position="349"/>
        <end position="367"/>
    </location>
</feature>
<feature type="transmembrane region" description="Helical" evidence="1">
    <location>
        <begin position="28"/>
        <end position="48"/>
    </location>
</feature>
<feature type="transmembrane region" description="Helical" evidence="1">
    <location>
        <begin position="318"/>
        <end position="337"/>
    </location>
</feature>
<gene>
    <name evidence="2" type="ordered locus">TREPR_2443</name>
</gene>
<dbReference type="eggNOG" id="COG2610">
    <property type="taxonomic scope" value="Bacteria"/>
</dbReference>
<accession>F5YHD9</accession>
<keyword evidence="1" id="KW-0472">Membrane</keyword>
<protein>
    <submittedName>
        <fullName evidence="2">Permease, GntP family</fullName>
    </submittedName>
</protein>
<feature type="transmembrane region" description="Helical" evidence="1">
    <location>
        <begin position="118"/>
        <end position="137"/>
    </location>
</feature>
<feature type="transmembrane region" description="Helical" evidence="1">
    <location>
        <begin position="60"/>
        <end position="86"/>
    </location>
</feature>
<dbReference type="GO" id="GO:0005886">
    <property type="term" value="C:plasma membrane"/>
    <property type="evidence" value="ECO:0007669"/>
    <property type="project" value="TreeGrafter"/>
</dbReference>
<dbReference type="OrthoDB" id="9787129at2"/>
<dbReference type="Proteomes" id="UP000009223">
    <property type="component" value="Chromosome"/>
</dbReference>
<dbReference type="HOGENOM" id="CLU_027949_0_2_12"/>
<feature type="transmembrane region" description="Helical" evidence="1">
    <location>
        <begin position="400"/>
        <end position="424"/>
    </location>
</feature>
<dbReference type="STRING" id="545694.TREPR_2443"/>
<evidence type="ECO:0000256" key="1">
    <source>
        <dbReference type="SAM" id="Phobius"/>
    </source>
</evidence>
<evidence type="ECO:0000313" key="2">
    <source>
        <dbReference type="EMBL" id="AEF85236.1"/>
    </source>
</evidence>
<proteinExistence type="predicted"/>
<reference evidence="3" key="1">
    <citation type="submission" date="2009-12" db="EMBL/GenBank/DDBJ databases">
        <title>Complete sequence of Treponema primitia strain ZAS-2.</title>
        <authorList>
            <person name="Tetu S.G."/>
            <person name="Matson E."/>
            <person name="Ren Q."/>
            <person name="Seshadri R."/>
            <person name="Elbourne L."/>
            <person name="Hassan K.A."/>
            <person name="Durkin A."/>
            <person name="Radune D."/>
            <person name="Mohamoud Y."/>
            <person name="Shay R."/>
            <person name="Jin S."/>
            <person name="Zhang X."/>
            <person name="Lucey K."/>
            <person name="Ballor N.R."/>
            <person name="Ottesen E."/>
            <person name="Rosenthal R."/>
            <person name="Allen A."/>
            <person name="Leadbetter J.R."/>
            <person name="Paulsen I.T."/>
        </authorList>
    </citation>
    <scope>NUCLEOTIDE SEQUENCE [LARGE SCALE GENOMIC DNA]</scope>
    <source>
        <strain evidence="3">ATCC BAA-887 / DSM 12427 / ZAS-2</strain>
    </source>
</reference>
<feature type="transmembrane region" description="Helical" evidence="1">
    <location>
        <begin position="249"/>
        <end position="268"/>
    </location>
</feature>
<dbReference type="Pfam" id="PF02447">
    <property type="entry name" value="GntP_permease"/>
    <property type="match status" value="1"/>
</dbReference>
<keyword evidence="1" id="KW-1133">Transmembrane helix</keyword>
<feature type="transmembrane region" description="Helical" evidence="1">
    <location>
        <begin position="274"/>
        <end position="297"/>
    </location>
</feature>
<feature type="transmembrane region" description="Helical" evidence="1">
    <location>
        <begin position="374"/>
        <end position="394"/>
    </location>
</feature>
<dbReference type="AlphaFoldDB" id="F5YHD9"/>
<feature type="transmembrane region" description="Helical" evidence="1">
    <location>
        <begin position="149"/>
        <end position="169"/>
    </location>
</feature>
<feature type="transmembrane region" description="Helical" evidence="1">
    <location>
        <begin position="189"/>
        <end position="210"/>
    </location>
</feature>
<feature type="transmembrane region" description="Helical" evidence="1">
    <location>
        <begin position="445"/>
        <end position="462"/>
    </location>
</feature>
<dbReference type="InterPro" id="IPR003474">
    <property type="entry name" value="Glcn_transporter"/>
</dbReference>
<reference evidence="2 3" key="2">
    <citation type="journal article" date="2011" name="ISME J.">
        <title>RNA-seq reveals cooperative metabolic interactions between two termite-gut spirochete species in co-culture.</title>
        <authorList>
            <person name="Rosenthal A.Z."/>
            <person name="Matson E.G."/>
            <person name="Eldar A."/>
            <person name="Leadbetter J.R."/>
        </authorList>
    </citation>
    <scope>NUCLEOTIDE SEQUENCE [LARGE SCALE GENOMIC DNA]</scope>
    <source>
        <strain evidence="3">ATCC BAA-887 / DSM 12427 / ZAS-2</strain>
    </source>
</reference>
<dbReference type="GO" id="GO:0015128">
    <property type="term" value="F:gluconate transmembrane transporter activity"/>
    <property type="evidence" value="ECO:0007669"/>
    <property type="project" value="InterPro"/>
</dbReference>
<name>F5YHD9_TREPZ</name>
<sequence length="463" mass="47838">MTGIGLIIVFIIAIIVMILAISKLKIHPFLAIMAISLLFGLIGGIPLVNVTREDKSVVQGIANVIGAGFSGTFTSIGIVIILGALVGTVLEATGAAFKLADMVIKVVGPKHPVLAMQLMGWVVSIPVFCDSGFVILDPIRKALVKRTKVSSVAMSVALSTGLYASHVFIPPTPGPIAAANTLGVGNNLLLVMGLGVLVSIPALIGSTVFAQYIGKKVKSKEDIDIGGVTKTYEEIVAGYGKLPNGAISLAPIIVPIILMALGSIASMAKWAGSAFQISTFLGTPIIALAVGVLFAVWQLITANKLDKFYDITNETLKVVGPILFITAAGGVLGRVIASTDIVRFITTNSQALAAVGIFFPFLLSAILKTAQGSSTVALTTTAGIVAPLLGVLNLDSPARAALTVIAIGAGAMTVSHANDSYFWVVTNFGGMTPEQGYKTQTTATLIEGLCGMAGVFILSLILH</sequence>